<proteinExistence type="predicted"/>
<organism evidence="1 2">
    <name type="scientific">Oidiodendron maius (strain Zn)</name>
    <dbReference type="NCBI Taxonomy" id="913774"/>
    <lineage>
        <taxon>Eukaryota</taxon>
        <taxon>Fungi</taxon>
        <taxon>Dikarya</taxon>
        <taxon>Ascomycota</taxon>
        <taxon>Pezizomycotina</taxon>
        <taxon>Leotiomycetes</taxon>
        <taxon>Leotiomycetes incertae sedis</taxon>
        <taxon>Myxotrichaceae</taxon>
        <taxon>Oidiodendron</taxon>
    </lineage>
</organism>
<reference evidence="1 2" key="1">
    <citation type="submission" date="2014-04" db="EMBL/GenBank/DDBJ databases">
        <authorList>
            <consortium name="DOE Joint Genome Institute"/>
            <person name="Kuo A."/>
            <person name="Martino E."/>
            <person name="Perotto S."/>
            <person name="Kohler A."/>
            <person name="Nagy L.G."/>
            <person name="Floudas D."/>
            <person name="Copeland A."/>
            <person name="Barry K.W."/>
            <person name="Cichocki N."/>
            <person name="Veneault-Fourrey C."/>
            <person name="LaButti K."/>
            <person name="Lindquist E.A."/>
            <person name="Lipzen A."/>
            <person name="Lundell T."/>
            <person name="Morin E."/>
            <person name="Murat C."/>
            <person name="Sun H."/>
            <person name="Tunlid A."/>
            <person name="Henrissat B."/>
            <person name="Grigoriev I.V."/>
            <person name="Hibbett D.S."/>
            <person name="Martin F."/>
            <person name="Nordberg H.P."/>
            <person name="Cantor M.N."/>
            <person name="Hua S.X."/>
        </authorList>
    </citation>
    <scope>NUCLEOTIDE SEQUENCE [LARGE SCALE GENOMIC DNA]</scope>
    <source>
        <strain evidence="1 2">Zn</strain>
    </source>
</reference>
<reference evidence="2" key="2">
    <citation type="submission" date="2015-01" db="EMBL/GenBank/DDBJ databases">
        <title>Evolutionary Origins and Diversification of the Mycorrhizal Mutualists.</title>
        <authorList>
            <consortium name="DOE Joint Genome Institute"/>
            <consortium name="Mycorrhizal Genomics Consortium"/>
            <person name="Kohler A."/>
            <person name="Kuo A."/>
            <person name="Nagy L.G."/>
            <person name="Floudas D."/>
            <person name="Copeland A."/>
            <person name="Barry K.W."/>
            <person name="Cichocki N."/>
            <person name="Veneault-Fourrey C."/>
            <person name="LaButti K."/>
            <person name="Lindquist E.A."/>
            <person name="Lipzen A."/>
            <person name="Lundell T."/>
            <person name="Morin E."/>
            <person name="Murat C."/>
            <person name="Riley R."/>
            <person name="Ohm R."/>
            <person name="Sun H."/>
            <person name="Tunlid A."/>
            <person name="Henrissat B."/>
            <person name="Grigoriev I.V."/>
            <person name="Hibbett D.S."/>
            <person name="Martin F."/>
        </authorList>
    </citation>
    <scope>NUCLEOTIDE SEQUENCE [LARGE SCALE GENOMIC DNA]</scope>
    <source>
        <strain evidence="2">Zn</strain>
    </source>
</reference>
<dbReference type="AlphaFoldDB" id="A0A0C3CBY3"/>
<sequence>MTAMLMNASETPKDICVNDFDSIYANNLQNVSSTASRPLYILKCEPTRDLTTSKPLPGVITCQIIYLPIFESCC</sequence>
<gene>
    <name evidence="1" type="ORF">OIDMADRAFT_20807</name>
</gene>
<dbReference type="HOGENOM" id="CLU_2688434_0_0_1"/>
<name>A0A0C3CBY3_OIDMZ</name>
<protein>
    <submittedName>
        <fullName evidence="1">Uncharacterized protein</fullName>
    </submittedName>
</protein>
<evidence type="ECO:0000313" key="2">
    <source>
        <dbReference type="Proteomes" id="UP000054321"/>
    </source>
</evidence>
<dbReference type="Proteomes" id="UP000054321">
    <property type="component" value="Unassembled WGS sequence"/>
</dbReference>
<keyword evidence="2" id="KW-1185">Reference proteome</keyword>
<evidence type="ECO:0000313" key="1">
    <source>
        <dbReference type="EMBL" id="KIM96448.1"/>
    </source>
</evidence>
<dbReference type="EMBL" id="KN832884">
    <property type="protein sequence ID" value="KIM96448.1"/>
    <property type="molecule type" value="Genomic_DNA"/>
</dbReference>
<accession>A0A0C3CBY3</accession>
<dbReference type="InParanoid" id="A0A0C3CBY3"/>